<dbReference type="EMBL" id="CABN01000085">
    <property type="protein sequence ID" value="CBI00054.1"/>
    <property type="molecule type" value="Genomic_DNA"/>
</dbReference>
<dbReference type="PANTHER" id="PTHR15004">
    <property type="entry name" value="GLUTAMYL-TRNA(GLN) AMIDOTRANSFERASE SUBUNIT C, MITOCHONDRIAL"/>
    <property type="match status" value="1"/>
</dbReference>
<proteinExistence type="inferred from homology"/>
<dbReference type="NCBIfam" id="TIGR00135">
    <property type="entry name" value="gatC"/>
    <property type="match status" value="1"/>
</dbReference>
<keyword evidence="1" id="KW-0808">Transferase</keyword>
<gene>
    <name evidence="1" type="primary">gatC</name>
    <name evidence="1" type="ORF">CARN3_1036</name>
</gene>
<dbReference type="GO" id="GO:0016740">
    <property type="term" value="F:transferase activity"/>
    <property type="evidence" value="ECO:0007669"/>
    <property type="project" value="UniProtKB-KW"/>
</dbReference>
<dbReference type="PANTHER" id="PTHR15004:SF0">
    <property type="entry name" value="GLUTAMYL-TRNA(GLN) AMIDOTRANSFERASE SUBUNIT C, MITOCHONDRIAL"/>
    <property type="match status" value="1"/>
</dbReference>
<dbReference type="InterPro" id="IPR036113">
    <property type="entry name" value="Asp/Glu-ADT_sf_sub_c"/>
</dbReference>
<evidence type="ECO:0000313" key="1">
    <source>
        <dbReference type="EMBL" id="CBI00054.1"/>
    </source>
</evidence>
<dbReference type="GO" id="GO:0016874">
    <property type="term" value="F:ligase activity"/>
    <property type="evidence" value="ECO:0007669"/>
    <property type="project" value="UniProtKB-KW"/>
</dbReference>
<name>E6PYP5_9ZZZZ</name>
<dbReference type="HAMAP" id="MF_00122">
    <property type="entry name" value="GatC"/>
    <property type="match status" value="1"/>
</dbReference>
<organism evidence="1">
    <name type="scientific">mine drainage metagenome</name>
    <dbReference type="NCBI Taxonomy" id="410659"/>
    <lineage>
        <taxon>unclassified sequences</taxon>
        <taxon>metagenomes</taxon>
        <taxon>ecological metagenomes</taxon>
    </lineage>
</organism>
<dbReference type="EC" id="6.3.5.-" evidence="1"/>
<comment type="caution">
    <text evidence="1">The sequence shown here is derived from an EMBL/GenBank/DDBJ whole genome shotgun (WGS) entry which is preliminary data.</text>
</comment>
<dbReference type="AlphaFoldDB" id="E6PYP5"/>
<reference evidence="1" key="1">
    <citation type="submission" date="2009-10" db="EMBL/GenBank/DDBJ databases">
        <title>Diversity of trophic interactions inside an arsenic-rich microbial ecosystem.</title>
        <authorList>
            <person name="Bertin P.N."/>
            <person name="Heinrich-Salmeron A."/>
            <person name="Pelletier E."/>
            <person name="Goulhen-Chollet F."/>
            <person name="Arsene-Ploetze F."/>
            <person name="Gallien S."/>
            <person name="Calteau A."/>
            <person name="Vallenet D."/>
            <person name="Casiot C."/>
            <person name="Chane-Woon-Ming B."/>
            <person name="Giloteaux L."/>
            <person name="Barakat M."/>
            <person name="Bonnefoy V."/>
            <person name="Bruneel O."/>
            <person name="Chandler M."/>
            <person name="Cleiss J."/>
            <person name="Duran R."/>
            <person name="Elbaz-Poulichet F."/>
            <person name="Fonknechten N."/>
            <person name="Lauga B."/>
            <person name="Mornico D."/>
            <person name="Ortet P."/>
            <person name="Schaeffer C."/>
            <person name="Siguier P."/>
            <person name="Alexander Thil Smith A."/>
            <person name="Van Dorsselaer A."/>
            <person name="Weissenbach J."/>
            <person name="Medigue C."/>
            <person name="Le Paslier D."/>
        </authorList>
    </citation>
    <scope>NUCLEOTIDE SEQUENCE</scope>
</reference>
<accession>E6PYP5</accession>
<dbReference type="InterPro" id="IPR003837">
    <property type="entry name" value="GatC"/>
</dbReference>
<dbReference type="SUPFAM" id="SSF141000">
    <property type="entry name" value="Glu-tRNAGln amidotransferase C subunit"/>
    <property type="match status" value="1"/>
</dbReference>
<dbReference type="Gene3D" id="1.10.20.60">
    <property type="entry name" value="Glu-tRNAGln amidotransferase C subunit, N-terminal domain"/>
    <property type="match status" value="1"/>
</dbReference>
<sequence length="117" mass="12379">MSAEVTIAEVERVAELANLELAADEKPRMQRDLNAMLGYVAQLEEIDTTGVEPLAQVSDLFAAGADVVNTSVANFDAGDGAQLRADVVARSLDRAGVMAAAPETDGAFFKTPKVIER</sequence>
<protein>
    <submittedName>
        <fullName evidence="1">Glutamyl-tRNA(Gln) amidotransferase subunit C (Glu-ADT subunit C)</fullName>
        <ecNumber evidence="1">6.3.5.-</ecNumber>
    </submittedName>
</protein>
<dbReference type="Pfam" id="PF02686">
    <property type="entry name" value="GatC"/>
    <property type="match status" value="1"/>
</dbReference>
<dbReference type="GO" id="GO:0070681">
    <property type="term" value="P:glutaminyl-tRNAGln biosynthesis via transamidation"/>
    <property type="evidence" value="ECO:0007669"/>
    <property type="project" value="TreeGrafter"/>
</dbReference>
<keyword evidence="1" id="KW-0436">Ligase</keyword>
<dbReference type="GO" id="GO:0006450">
    <property type="term" value="P:regulation of translational fidelity"/>
    <property type="evidence" value="ECO:0007669"/>
    <property type="project" value="InterPro"/>
</dbReference>